<dbReference type="InterPro" id="IPR015422">
    <property type="entry name" value="PyrdxlP-dep_Trfase_small"/>
</dbReference>
<dbReference type="GO" id="GO:0030170">
    <property type="term" value="F:pyridoxal phosphate binding"/>
    <property type="evidence" value="ECO:0007669"/>
    <property type="project" value="InterPro"/>
</dbReference>
<dbReference type="InterPro" id="IPR049704">
    <property type="entry name" value="Aminotrans_3_PPA_site"/>
</dbReference>
<evidence type="ECO:0000256" key="4">
    <source>
        <dbReference type="SAM" id="MobiDB-lite"/>
    </source>
</evidence>
<dbReference type="PANTHER" id="PTHR45688:SF13">
    <property type="entry name" value="ALANINE--GLYOXYLATE AMINOTRANSFERASE 2-LIKE"/>
    <property type="match status" value="1"/>
</dbReference>
<dbReference type="Gene3D" id="3.90.1150.10">
    <property type="entry name" value="Aspartate Aminotransferase, domain 1"/>
    <property type="match status" value="2"/>
</dbReference>
<keyword evidence="5" id="KW-0808">Transferase</keyword>
<dbReference type="InterPro" id="IPR015424">
    <property type="entry name" value="PyrdxlP-dep_Trfase"/>
</dbReference>
<dbReference type="GO" id="GO:0005739">
    <property type="term" value="C:mitochondrion"/>
    <property type="evidence" value="ECO:0007669"/>
    <property type="project" value="TreeGrafter"/>
</dbReference>
<dbReference type="PROSITE" id="PS00600">
    <property type="entry name" value="AA_TRANSFER_CLASS_3"/>
    <property type="match status" value="1"/>
</dbReference>
<keyword evidence="5" id="KW-0032">Aminotransferase</keyword>
<dbReference type="GO" id="GO:0008483">
    <property type="term" value="F:transaminase activity"/>
    <property type="evidence" value="ECO:0007669"/>
    <property type="project" value="UniProtKB-KW"/>
</dbReference>
<dbReference type="SUPFAM" id="SSF53383">
    <property type="entry name" value="PLP-dependent transferases"/>
    <property type="match status" value="1"/>
</dbReference>
<keyword evidence="2 3" id="KW-0663">Pyridoxal phosphate</keyword>
<dbReference type="InterPro" id="IPR005814">
    <property type="entry name" value="Aminotrans_3"/>
</dbReference>
<dbReference type="Gene3D" id="3.40.640.10">
    <property type="entry name" value="Type I PLP-dependent aspartate aminotransferase-like (Major domain)"/>
    <property type="match status" value="3"/>
</dbReference>
<reference evidence="5" key="1">
    <citation type="journal article" date="2012" name="Nature">
        <title>The oyster genome reveals stress adaptation and complexity of shell formation.</title>
        <authorList>
            <person name="Zhang G."/>
            <person name="Fang X."/>
            <person name="Guo X."/>
            <person name="Li L."/>
            <person name="Luo R."/>
            <person name="Xu F."/>
            <person name="Yang P."/>
            <person name="Zhang L."/>
            <person name="Wang X."/>
            <person name="Qi H."/>
            <person name="Xiong Z."/>
            <person name="Que H."/>
            <person name="Xie Y."/>
            <person name="Holland P.W."/>
            <person name="Paps J."/>
            <person name="Zhu Y."/>
            <person name="Wu F."/>
            <person name="Chen Y."/>
            <person name="Wang J."/>
            <person name="Peng C."/>
            <person name="Meng J."/>
            <person name="Yang L."/>
            <person name="Liu J."/>
            <person name="Wen B."/>
            <person name="Zhang N."/>
            <person name="Huang Z."/>
            <person name="Zhu Q."/>
            <person name="Feng Y."/>
            <person name="Mount A."/>
            <person name="Hedgecock D."/>
            <person name="Xu Z."/>
            <person name="Liu Y."/>
            <person name="Domazet-Loso T."/>
            <person name="Du Y."/>
            <person name="Sun X."/>
            <person name="Zhang S."/>
            <person name="Liu B."/>
            <person name="Cheng P."/>
            <person name="Jiang X."/>
            <person name="Li J."/>
            <person name="Fan D."/>
            <person name="Wang W."/>
            <person name="Fu W."/>
            <person name="Wang T."/>
            <person name="Wang B."/>
            <person name="Zhang J."/>
            <person name="Peng Z."/>
            <person name="Li Y."/>
            <person name="Li N."/>
            <person name="Wang J."/>
            <person name="Chen M."/>
            <person name="He Y."/>
            <person name="Tan F."/>
            <person name="Song X."/>
            <person name="Zheng Q."/>
            <person name="Huang R."/>
            <person name="Yang H."/>
            <person name="Du X."/>
            <person name="Chen L."/>
            <person name="Yang M."/>
            <person name="Gaffney P.M."/>
            <person name="Wang S."/>
            <person name="Luo L."/>
            <person name="She Z."/>
            <person name="Ming Y."/>
            <person name="Huang W."/>
            <person name="Zhang S."/>
            <person name="Huang B."/>
            <person name="Zhang Y."/>
            <person name="Qu T."/>
            <person name="Ni P."/>
            <person name="Miao G."/>
            <person name="Wang J."/>
            <person name="Wang Q."/>
            <person name="Steinberg C.E."/>
            <person name="Wang H."/>
            <person name="Li N."/>
            <person name="Qian L."/>
            <person name="Zhang G."/>
            <person name="Li Y."/>
            <person name="Yang H."/>
            <person name="Liu X."/>
            <person name="Wang J."/>
            <person name="Yin Y."/>
            <person name="Wang J."/>
        </authorList>
    </citation>
    <scope>NUCLEOTIDE SEQUENCE [LARGE SCALE GENOMIC DNA]</scope>
    <source>
        <strain evidence="5">05x7-T-G4-1.051#20</strain>
    </source>
</reference>
<comment type="similarity">
    <text evidence="1 3">Belongs to the class-III pyridoxal-phosphate-dependent aminotransferase family.</text>
</comment>
<proteinExistence type="inferred from homology"/>
<name>K1R5C6_MAGGI</name>
<dbReference type="HOGENOM" id="CLU_016922_8_0_1"/>
<sequence length="541" mass="58780">MVTQISYKRACKLHFEVSPLKIVRASKQYLYDDNGCEYLDCISNVAHVGHCHPHVVHAGQEQMGKLVTSAGFLDDKMVQYAKRIIETLPDQLCVCFFVNSGVNQLLTGASPIKVKVTPGRTLTCSGTRSEANDLAIRLAKSYTKNEDFIVLDQAYHGNIGSLLELSPSRWKKIGITQKEWVHVVDYPDLYRGRHKDDANPALKYAQQVHTAIKKANEKGRNVAAFISEPLMTSGGVVVYPPKYLKLVYRCSRGGTTGVKAESCEARVPGSIGVAGADILVVIADGWLSVFVRSSGGVCIADEIQVGLGRCGESFWAFQMHDVVPDIITVGKPLGNGHPMAMVVTTKEIADSIGEFNSTFGGNPVACAIGMAVLDVIHNEKLMSSARNVGKCLMDGMRAIAPNHPMLGDIRGTGMVIGIEIVTDQESKKPSKEGAEILAYKLKEQKIIVANDGPNKNVMMILPPMCFTCDNARRVVQAFDLALADIEKGTSNKPLDQSEDGKMNIPLNILSGLGGPAGLGIMAEEEEDDEPDVKRARYDEMD</sequence>
<evidence type="ECO:0000256" key="2">
    <source>
        <dbReference type="ARBA" id="ARBA00022898"/>
    </source>
</evidence>
<dbReference type="EMBL" id="JH817704">
    <property type="protein sequence ID" value="EKC38739.1"/>
    <property type="molecule type" value="Genomic_DNA"/>
</dbReference>
<dbReference type="CDD" id="cd00610">
    <property type="entry name" value="OAT_like"/>
    <property type="match status" value="1"/>
</dbReference>
<gene>
    <name evidence="5" type="ORF">CGI_10020410</name>
</gene>
<dbReference type="Pfam" id="PF00202">
    <property type="entry name" value="Aminotran_3"/>
    <property type="match status" value="3"/>
</dbReference>
<accession>K1R5C6</accession>
<evidence type="ECO:0000256" key="1">
    <source>
        <dbReference type="ARBA" id="ARBA00008954"/>
    </source>
</evidence>
<dbReference type="PANTHER" id="PTHR45688">
    <property type="match status" value="1"/>
</dbReference>
<evidence type="ECO:0000256" key="3">
    <source>
        <dbReference type="RuleBase" id="RU003560"/>
    </source>
</evidence>
<feature type="region of interest" description="Disordered" evidence="4">
    <location>
        <begin position="517"/>
        <end position="541"/>
    </location>
</feature>
<dbReference type="InParanoid" id="K1R5C6"/>
<dbReference type="AlphaFoldDB" id="K1R5C6"/>
<feature type="compositionally biased region" description="Basic and acidic residues" evidence="4">
    <location>
        <begin position="531"/>
        <end position="541"/>
    </location>
</feature>
<evidence type="ECO:0000313" key="5">
    <source>
        <dbReference type="EMBL" id="EKC38739.1"/>
    </source>
</evidence>
<organism evidence="5">
    <name type="scientific">Magallana gigas</name>
    <name type="common">Pacific oyster</name>
    <name type="synonym">Crassostrea gigas</name>
    <dbReference type="NCBI Taxonomy" id="29159"/>
    <lineage>
        <taxon>Eukaryota</taxon>
        <taxon>Metazoa</taxon>
        <taxon>Spiralia</taxon>
        <taxon>Lophotrochozoa</taxon>
        <taxon>Mollusca</taxon>
        <taxon>Bivalvia</taxon>
        <taxon>Autobranchia</taxon>
        <taxon>Pteriomorphia</taxon>
        <taxon>Ostreida</taxon>
        <taxon>Ostreoidea</taxon>
        <taxon>Ostreidae</taxon>
        <taxon>Magallana</taxon>
    </lineage>
</organism>
<dbReference type="InterPro" id="IPR015421">
    <property type="entry name" value="PyrdxlP-dep_Trfase_major"/>
</dbReference>
<protein>
    <submittedName>
        <fullName evidence="5">Alanine--glyoxylate aminotransferase 2-like 1</fullName>
    </submittedName>
</protein>